<accession>A5BIB5</accession>
<protein>
    <submittedName>
        <fullName evidence="5">Uncharacterized protein</fullName>
    </submittedName>
</protein>
<dbReference type="Gene3D" id="1.10.10.10">
    <property type="entry name" value="Winged helix-like DNA-binding domain superfamily/Winged helix DNA-binding domain"/>
    <property type="match status" value="1"/>
</dbReference>
<evidence type="ECO:0000313" key="5">
    <source>
        <dbReference type="EMBL" id="CAN81173.1"/>
    </source>
</evidence>
<reference evidence="5" key="1">
    <citation type="journal article" date="2007" name="PLoS ONE">
        <title>The first genome sequence of an elite grapevine cultivar (Pinot noir Vitis vinifera L.): coping with a highly heterozygous genome.</title>
        <authorList>
            <person name="Velasco R."/>
            <person name="Zharkikh A."/>
            <person name="Troggio M."/>
            <person name="Cartwright D.A."/>
            <person name="Cestaro A."/>
            <person name="Pruss D."/>
            <person name="Pindo M."/>
            <person name="FitzGerald L.M."/>
            <person name="Vezzulli S."/>
            <person name="Reid J."/>
            <person name="Malacarne G."/>
            <person name="Iliev D."/>
            <person name="Coppola G."/>
            <person name="Wardell B."/>
            <person name="Micheletti D."/>
            <person name="Macalma T."/>
            <person name="Facci M."/>
            <person name="Mitchell J.T."/>
            <person name="Perazzolli M."/>
            <person name="Eldredge G."/>
            <person name="Gatto P."/>
            <person name="Oyzerski R."/>
            <person name="Moretto M."/>
            <person name="Gutin N."/>
            <person name="Stefanini M."/>
            <person name="Chen Y."/>
            <person name="Segala C."/>
            <person name="Davenport C."/>
            <person name="Dematte L."/>
            <person name="Mraz A."/>
            <person name="Battilana J."/>
            <person name="Stormo K."/>
            <person name="Costa F."/>
            <person name="Tao Q."/>
            <person name="Si-Ammour A."/>
            <person name="Harkins T."/>
            <person name="Lackey A."/>
            <person name="Perbost C."/>
            <person name="Taillon B."/>
            <person name="Stella A."/>
            <person name="Solovyev V."/>
            <person name="Fawcett J.A."/>
            <person name="Sterck L."/>
            <person name="Vandepoele K."/>
            <person name="Grando S.M."/>
            <person name="Toppo S."/>
            <person name="Moser C."/>
            <person name="Lanchbury J."/>
            <person name="Bogden R."/>
            <person name="Skolnick M."/>
            <person name="Sgaramella V."/>
            <person name="Bhatnagar S.K."/>
            <person name="Fontana P."/>
            <person name="Gutin A."/>
            <person name="Van de Peer Y."/>
            <person name="Salamini F."/>
            <person name="Viola R."/>
        </authorList>
    </citation>
    <scope>NUCLEOTIDE SEQUENCE</scope>
</reference>
<organism evidence="5">
    <name type="scientific">Vitis vinifera</name>
    <name type="common">Grape</name>
    <dbReference type="NCBI Taxonomy" id="29760"/>
    <lineage>
        <taxon>Eukaryota</taxon>
        <taxon>Viridiplantae</taxon>
        <taxon>Streptophyta</taxon>
        <taxon>Embryophyta</taxon>
        <taxon>Tracheophyta</taxon>
        <taxon>Spermatophyta</taxon>
        <taxon>Magnoliopsida</taxon>
        <taxon>eudicotyledons</taxon>
        <taxon>Gunneridae</taxon>
        <taxon>Pentapetalae</taxon>
        <taxon>rosids</taxon>
        <taxon>Vitales</taxon>
        <taxon>Vitaceae</taxon>
        <taxon>Viteae</taxon>
        <taxon>Vitis</taxon>
    </lineage>
</organism>
<keyword evidence="1" id="KW-0677">Repeat</keyword>
<evidence type="ECO:0000256" key="1">
    <source>
        <dbReference type="ARBA" id="ARBA00022737"/>
    </source>
</evidence>
<dbReference type="Gene3D" id="1.10.8.430">
    <property type="entry name" value="Helical domain of apoptotic protease-activating factors"/>
    <property type="match status" value="1"/>
</dbReference>
<evidence type="ECO:0000256" key="2">
    <source>
        <dbReference type="ARBA" id="ARBA00022821"/>
    </source>
</evidence>
<dbReference type="InterPro" id="IPR002182">
    <property type="entry name" value="NB-ARC"/>
</dbReference>
<sequence length="367" mass="42010">MKEKRYLAVLDDIWKIEDWKYLADMFPKGSNGSRLLITTWNKDVALHADTQNDTHEMQLLSNKESWELFCRIAFPENVKERCCPPELKKHGEKMVEKCAGFPLAIVVLGGLLSRKKLPNEGAKVQDNIAAHLSKGKEGVDAMLSKLHPLAPLPEIILSLFQPLSRRLCNLHKKISPSLGCRGLCAATRSTQNGRAEDYLNELIDRNVVQVVKTSSNGKVRECRLHDLVRELCIRKGKEENFLKTDMITESLLSSTKSRHMVFTLILIVLDFEGIEIGSLPSSFGKLTQFKVFGLKGNWLRNSSNIYRQFKEFADNGYKLSQVTTRCDWRMENLRHLSLDGRRDDMLLRIETLQNLRTLSGIRVNKWK</sequence>
<evidence type="ECO:0000259" key="4">
    <source>
        <dbReference type="Pfam" id="PF23559"/>
    </source>
</evidence>
<feature type="domain" description="Disease resistance protein winged helix" evidence="4">
    <location>
        <begin position="192"/>
        <end position="231"/>
    </location>
</feature>
<dbReference type="InterPro" id="IPR027417">
    <property type="entry name" value="P-loop_NTPase"/>
</dbReference>
<gene>
    <name evidence="5" type="ORF">VITISV_003864</name>
</gene>
<dbReference type="InterPro" id="IPR058922">
    <property type="entry name" value="WHD_DRP"/>
</dbReference>
<dbReference type="GO" id="GO:0006952">
    <property type="term" value="P:defense response"/>
    <property type="evidence" value="ECO:0007669"/>
    <property type="project" value="UniProtKB-KW"/>
</dbReference>
<feature type="domain" description="NB-ARC" evidence="3">
    <location>
        <begin position="1"/>
        <end position="78"/>
    </location>
</feature>
<dbReference type="GO" id="GO:0043531">
    <property type="term" value="F:ADP binding"/>
    <property type="evidence" value="ECO:0007669"/>
    <property type="project" value="InterPro"/>
</dbReference>
<dbReference type="Pfam" id="PF23559">
    <property type="entry name" value="WHD_DRP"/>
    <property type="match status" value="1"/>
</dbReference>
<dbReference type="SUPFAM" id="SSF52540">
    <property type="entry name" value="P-loop containing nucleoside triphosphate hydrolases"/>
    <property type="match status" value="1"/>
</dbReference>
<proteinExistence type="predicted"/>
<dbReference type="EMBL" id="AM460417">
    <property type="protein sequence ID" value="CAN81173.1"/>
    <property type="molecule type" value="Genomic_DNA"/>
</dbReference>
<dbReference type="InterPro" id="IPR042197">
    <property type="entry name" value="Apaf_helical"/>
</dbReference>
<evidence type="ECO:0000259" key="3">
    <source>
        <dbReference type="Pfam" id="PF00931"/>
    </source>
</evidence>
<dbReference type="InterPro" id="IPR036388">
    <property type="entry name" value="WH-like_DNA-bd_sf"/>
</dbReference>
<dbReference type="Pfam" id="PF00931">
    <property type="entry name" value="NB-ARC"/>
    <property type="match status" value="1"/>
</dbReference>
<name>A5BIB5_VITVI</name>
<dbReference type="AlphaFoldDB" id="A5BIB5"/>
<dbReference type="Gene3D" id="3.40.50.300">
    <property type="entry name" value="P-loop containing nucleotide triphosphate hydrolases"/>
    <property type="match status" value="1"/>
</dbReference>
<dbReference type="PANTHER" id="PTHR36766">
    <property type="entry name" value="PLANT BROAD-SPECTRUM MILDEW RESISTANCE PROTEIN RPW8"/>
    <property type="match status" value="1"/>
</dbReference>
<dbReference type="PANTHER" id="PTHR36766:SF53">
    <property type="entry name" value="DISEASE RESISTANCE PROTEIN RPP13-LIKE"/>
    <property type="match status" value="1"/>
</dbReference>
<keyword evidence="2" id="KW-0611">Plant defense</keyword>